<evidence type="ECO:0000313" key="2">
    <source>
        <dbReference type="Proteomes" id="UP000038802"/>
    </source>
</evidence>
<dbReference type="STRING" id="1806.RN08_3937"/>
<organism evidence="1 2">
    <name type="scientific">Mycobacterium tuberculosis</name>
    <dbReference type="NCBI Taxonomy" id="1773"/>
    <lineage>
        <taxon>Bacteria</taxon>
        <taxon>Bacillati</taxon>
        <taxon>Actinomycetota</taxon>
        <taxon>Actinomycetes</taxon>
        <taxon>Mycobacteriales</taxon>
        <taxon>Mycobacteriaceae</taxon>
        <taxon>Mycobacterium</taxon>
        <taxon>Mycobacterium tuberculosis complex</taxon>
    </lineage>
</organism>
<dbReference type="AlphaFoldDB" id="A0A0U0SBT1"/>
<gene>
    <name evidence="1" type="ORF">ERS007703_03949</name>
</gene>
<evidence type="ECO:0000313" key="1">
    <source>
        <dbReference type="EMBL" id="COW62628.1"/>
    </source>
</evidence>
<sequence length="38" mass="4142">MLAPRPAEALKCREFAGQIVGEPTADLRPELLDVLHAL</sequence>
<dbReference type="Proteomes" id="UP000038802">
    <property type="component" value="Unassembled WGS sequence"/>
</dbReference>
<proteinExistence type="predicted"/>
<dbReference type="EMBL" id="CSAE01000610">
    <property type="protein sequence ID" value="COW62628.1"/>
    <property type="molecule type" value="Genomic_DNA"/>
</dbReference>
<name>A0A0U0SBT1_MYCTX</name>
<accession>A0A0U0SBT1</accession>
<protein>
    <submittedName>
        <fullName evidence="1">Uncharacterized protein</fullName>
    </submittedName>
</protein>
<reference evidence="2" key="1">
    <citation type="submission" date="2015-03" db="EMBL/GenBank/DDBJ databases">
        <authorList>
            <consortium name="Pathogen Informatics"/>
        </authorList>
    </citation>
    <scope>NUCLEOTIDE SEQUENCE [LARGE SCALE GENOMIC DNA]</scope>
    <source>
        <strain evidence="2">K00500041</strain>
    </source>
</reference>